<dbReference type="GO" id="GO:0000930">
    <property type="term" value="C:gamma-tubulin complex"/>
    <property type="evidence" value="ECO:0000318"/>
    <property type="project" value="GO_Central"/>
</dbReference>
<dbReference type="InterPro" id="IPR022214">
    <property type="entry name" value="MZT1"/>
</dbReference>
<dbReference type="GO" id="GO:0090307">
    <property type="term" value="P:mitotic spindle assembly"/>
    <property type="evidence" value="ECO:0000318"/>
    <property type="project" value="GO_Central"/>
</dbReference>
<keyword evidence="4" id="KW-0206">Cytoskeleton</keyword>
<dbReference type="GO" id="GO:0051415">
    <property type="term" value="P:microtubule nucleation by interphase microtubule organizing center"/>
    <property type="evidence" value="ECO:0000318"/>
    <property type="project" value="GO_Central"/>
</dbReference>
<dbReference type="AlphaFoldDB" id="A0A2K1JPW8"/>
<evidence type="ECO:0000313" key="6">
    <source>
        <dbReference type="EnsemblPlants" id="PAC:32974701.CDS.1"/>
    </source>
</evidence>
<reference evidence="6" key="3">
    <citation type="submission" date="2020-12" db="UniProtKB">
        <authorList>
            <consortium name="EnsemblPlants"/>
        </authorList>
    </citation>
    <scope>IDENTIFICATION</scope>
</reference>
<dbReference type="PANTHER" id="PTHR28520:SF2">
    <property type="entry name" value="MITOTIC-SPINDLE ORGANIZING PROTEIN 1"/>
    <property type="match status" value="1"/>
</dbReference>
<dbReference type="GO" id="GO:0005819">
    <property type="term" value="C:spindle"/>
    <property type="evidence" value="ECO:0000318"/>
    <property type="project" value="GO_Central"/>
</dbReference>
<dbReference type="EnsemblPlants" id="Pp3c12_8260V3.1">
    <property type="protein sequence ID" value="PAC:32974701.CDS.1"/>
    <property type="gene ID" value="Pp3c12_8260"/>
</dbReference>
<dbReference type="STRING" id="3218.A0A2K1JPW8"/>
<comment type="similarity">
    <text evidence="2">Belongs to the MOZART1 family.</text>
</comment>
<evidence type="ECO:0000256" key="1">
    <source>
        <dbReference type="ARBA" id="ARBA00004267"/>
    </source>
</evidence>
<evidence type="ECO:0000256" key="4">
    <source>
        <dbReference type="ARBA" id="ARBA00023212"/>
    </source>
</evidence>
<dbReference type="GO" id="GO:0031021">
    <property type="term" value="C:interphase microtubule organizing center"/>
    <property type="evidence" value="ECO:0000318"/>
    <property type="project" value="GO_Central"/>
</dbReference>
<evidence type="ECO:0008006" key="8">
    <source>
        <dbReference type="Google" id="ProtNLM"/>
    </source>
</evidence>
<dbReference type="Pfam" id="PF12554">
    <property type="entry name" value="MOZART1"/>
    <property type="match status" value="1"/>
</dbReference>
<evidence type="ECO:0000313" key="7">
    <source>
        <dbReference type="Proteomes" id="UP000006727"/>
    </source>
</evidence>
<gene>
    <name evidence="5" type="ORF">PHYPA_015970</name>
</gene>
<dbReference type="InParanoid" id="A0A2K1JPW8"/>
<comment type="subcellular location">
    <subcellularLocation>
        <location evidence="1">Cytoplasm</location>
        <location evidence="1">Cytoskeleton</location>
        <location evidence="1">Microtubule organizing center</location>
    </subcellularLocation>
</comment>
<keyword evidence="7" id="KW-1185">Reference proteome</keyword>
<evidence type="ECO:0000256" key="2">
    <source>
        <dbReference type="ARBA" id="ARBA00011015"/>
    </source>
</evidence>
<name>A0A2K1JPW8_PHYPA</name>
<evidence type="ECO:0000313" key="5">
    <source>
        <dbReference type="EMBL" id="PNR43589.1"/>
    </source>
</evidence>
<dbReference type="Proteomes" id="UP000006727">
    <property type="component" value="Chromosome 12"/>
</dbReference>
<dbReference type="PaxDb" id="3218-PP1S91_231V6.1"/>
<reference evidence="5 7" key="2">
    <citation type="journal article" date="2018" name="Plant J.">
        <title>The Physcomitrella patens chromosome-scale assembly reveals moss genome structure and evolution.</title>
        <authorList>
            <person name="Lang D."/>
            <person name="Ullrich K.K."/>
            <person name="Murat F."/>
            <person name="Fuchs J."/>
            <person name="Jenkins J."/>
            <person name="Haas F.B."/>
            <person name="Piednoel M."/>
            <person name="Gundlach H."/>
            <person name="Van Bel M."/>
            <person name="Meyberg R."/>
            <person name="Vives C."/>
            <person name="Morata J."/>
            <person name="Symeonidi A."/>
            <person name="Hiss M."/>
            <person name="Muchero W."/>
            <person name="Kamisugi Y."/>
            <person name="Saleh O."/>
            <person name="Blanc G."/>
            <person name="Decker E.L."/>
            <person name="van Gessel N."/>
            <person name="Grimwood J."/>
            <person name="Hayes R.D."/>
            <person name="Graham S.W."/>
            <person name="Gunter L.E."/>
            <person name="McDaniel S.F."/>
            <person name="Hoernstein S.N.W."/>
            <person name="Larsson A."/>
            <person name="Li F.W."/>
            <person name="Perroud P.F."/>
            <person name="Phillips J."/>
            <person name="Ranjan P."/>
            <person name="Rokshar D.S."/>
            <person name="Rothfels C.J."/>
            <person name="Schneider L."/>
            <person name="Shu S."/>
            <person name="Stevenson D.W."/>
            <person name="Thummler F."/>
            <person name="Tillich M."/>
            <person name="Villarreal Aguilar J.C."/>
            <person name="Widiez T."/>
            <person name="Wong G.K."/>
            <person name="Wymore A."/>
            <person name="Zhang Y."/>
            <person name="Zimmer A.D."/>
            <person name="Quatrano R.S."/>
            <person name="Mayer K.F.X."/>
            <person name="Goodstein D."/>
            <person name="Casacuberta J.M."/>
            <person name="Vandepoele K."/>
            <person name="Reski R."/>
            <person name="Cuming A.C."/>
            <person name="Tuskan G.A."/>
            <person name="Maumus F."/>
            <person name="Salse J."/>
            <person name="Schmutz J."/>
            <person name="Rensing S.A."/>
        </authorList>
    </citation>
    <scope>NUCLEOTIDE SEQUENCE [LARGE SCALE GENOMIC DNA]</scope>
    <source>
        <strain evidence="6 7">cv. Gransden 2004</strain>
    </source>
</reference>
<dbReference type="GO" id="GO:0000931">
    <property type="term" value="C:gamma-tubulin ring complex"/>
    <property type="evidence" value="ECO:0007669"/>
    <property type="project" value="InterPro"/>
</dbReference>
<reference evidence="5 7" key="1">
    <citation type="journal article" date="2008" name="Science">
        <title>The Physcomitrella genome reveals evolutionary insights into the conquest of land by plants.</title>
        <authorList>
            <person name="Rensing S."/>
            <person name="Lang D."/>
            <person name="Zimmer A."/>
            <person name="Terry A."/>
            <person name="Salamov A."/>
            <person name="Shapiro H."/>
            <person name="Nishiyama T."/>
            <person name="Perroud P.-F."/>
            <person name="Lindquist E."/>
            <person name="Kamisugi Y."/>
            <person name="Tanahashi T."/>
            <person name="Sakakibara K."/>
            <person name="Fujita T."/>
            <person name="Oishi K."/>
            <person name="Shin-I T."/>
            <person name="Kuroki Y."/>
            <person name="Toyoda A."/>
            <person name="Suzuki Y."/>
            <person name="Hashimoto A."/>
            <person name="Yamaguchi K."/>
            <person name="Sugano A."/>
            <person name="Kohara Y."/>
            <person name="Fujiyama A."/>
            <person name="Anterola A."/>
            <person name="Aoki S."/>
            <person name="Ashton N."/>
            <person name="Barbazuk W.B."/>
            <person name="Barker E."/>
            <person name="Bennetzen J."/>
            <person name="Bezanilla M."/>
            <person name="Blankenship R."/>
            <person name="Cho S.H."/>
            <person name="Dutcher S."/>
            <person name="Estelle M."/>
            <person name="Fawcett J.A."/>
            <person name="Gundlach H."/>
            <person name="Hanada K."/>
            <person name="Heyl A."/>
            <person name="Hicks K.A."/>
            <person name="Hugh J."/>
            <person name="Lohr M."/>
            <person name="Mayer K."/>
            <person name="Melkozernov A."/>
            <person name="Murata T."/>
            <person name="Nelson D."/>
            <person name="Pils B."/>
            <person name="Prigge M."/>
            <person name="Reiss B."/>
            <person name="Renner T."/>
            <person name="Rombauts S."/>
            <person name="Rushton P."/>
            <person name="Sanderfoot A."/>
            <person name="Schween G."/>
            <person name="Shiu S.-H."/>
            <person name="Stueber K."/>
            <person name="Theodoulou F.L."/>
            <person name="Tu H."/>
            <person name="Van de Peer Y."/>
            <person name="Verrier P.J."/>
            <person name="Waters E."/>
            <person name="Wood A."/>
            <person name="Yang L."/>
            <person name="Cove D."/>
            <person name="Cuming A."/>
            <person name="Hasebe M."/>
            <person name="Lucas S."/>
            <person name="Mishler D.B."/>
            <person name="Reski R."/>
            <person name="Grigoriev I."/>
            <person name="Quatrano R.S."/>
            <person name="Boore J.L."/>
        </authorList>
    </citation>
    <scope>NUCLEOTIDE SEQUENCE [LARGE SCALE GENOMIC DNA]</scope>
    <source>
        <strain evidence="6 7">cv. Gransden 2004</strain>
    </source>
</reference>
<dbReference type="Gramene" id="Pp3c12_8260V3.1">
    <property type="protein sequence ID" value="PAC:32974701.CDS.1"/>
    <property type="gene ID" value="Pp3c12_8260"/>
</dbReference>
<accession>A0A2K1JPW8</accession>
<keyword evidence="3" id="KW-0963">Cytoplasm</keyword>
<evidence type="ECO:0000256" key="3">
    <source>
        <dbReference type="ARBA" id="ARBA00022490"/>
    </source>
</evidence>
<sequence>MLLRIGINMDGVAMQRARESLDTVHMMSNLLGTGLDRPTLAILVALCEHGVNPEALAAVVKELRREASALAEKATH</sequence>
<dbReference type="FunCoup" id="A0A2K1JPW8">
    <property type="interactions" value="2237"/>
</dbReference>
<dbReference type="EMBL" id="ABEU02000012">
    <property type="protein sequence ID" value="PNR43589.1"/>
    <property type="molecule type" value="Genomic_DNA"/>
</dbReference>
<organism evidence="5">
    <name type="scientific">Physcomitrium patens</name>
    <name type="common">Spreading-leaved earth moss</name>
    <name type="synonym">Physcomitrella patens</name>
    <dbReference type="NCBI Taxonomy" id="3218"/>
    <lineage>
        <taxon>Eukaryota</taxon>
        <taxon>Viridiplantae</taxon>
        <taxon>Streptophyta</taxon>
        <taxon>Embryophyta</taxon>
        <taxon>Bryophyta</taxon>
        <taxon>Bryophytina</taxon>
        <taxon>Bryopsida</taxon>
        <taxon>Funariidae</taxon>
        <taxon>Funariales</taxon>
        <taxon>Funariaceae</taxon>
        <taxon>Physcomitrium</taxon>
    </lineage>
</organism>
<proteinExistence type="inferred from homology"/>
<dbReference type="GO" id="GO:0033566">
    <property type="term" value="P:gamma-tubulin complex localization"/>
    <property type="evidence" value="ECO:0007669"/>
    <property type="project" value="InterPro"/>
</dbReference>
<protein>
    <recommendedName>
        <fullName evidence="8">Mitotic-spindle organizing protein 1</fullName>
    </recommendedName>
</protein>
<dbReference type="PANTHER" id="PTHR28520">
    <property type="entry name" value="MITOTIC-SPINDLE ORGANIZING PROTEIN 1"/>
    <property type="match status" value="1"/>
</dbReference>